<keyword evidence="5" id="KW-0732">Signal</keyword>
<feature type="compositionally biased region" description="Basic and acidic residues" evidence="3">
    <location>
        <begin position="466"/>
        <end position="475"/>
    </location>
</feature>
<feature type="chain" id="PRO_5015926415" evidence="5">
    <location>
        <begin position="23"/>
        <end position="1020"/>
    </location>
</feature>
<feature type="region of interest" description="Disordered" evidence="3">
    <location>
        <begin position="625"/>
        <end position="731"/>
    </location>
</feature>
<protein>
    <submittedName>
        <fullName evidence="7">Leucine-rich repeat-containing protein 66</fullName>
    </submittedName>
</protein>
<feature type="compositionally biased region" description="Polar residues" evidence="3">
    <location>
        <begin position="880"/>
        <end position="895"/>
    </location>
</feature>
<dbReference type="GeneID" id="110590796"/>
<feature type="region of interest" description="Disordered" evidence="3">
    <location>
        <begin position="304"/>
        <end position="369"/>
    </location>
</feature>
<dbReference type="InterPro" id="IPR003591">
    <property type="entry name" value="Leu-rich_rpt_typical-subtyp"/>
</dbReference>
<keyword evidence="6" id="KW-1185">Reference proteome</keyword>
<dbReference type="PROSITE" id="PS51450">
    <property type="entry name" value="LRR"/>
    <property type="match status" value="2"/>
</dbReference>
<dbReference type="PANTHER" id="PTHR24369">
    <property type="entry name" value="ANTIGEN BSP, PUTATIVE-RELATED"/>
    <property type="match status" value="1"/>
</dbReference>
<gene>
    <name evidence="7" type="primary">LRRC66</name>
</gene>
<name>A0A2Y9I4Z5_NEOSC</name>
<dbReference type="KEGG" id="nsu:110590796"/>
<feature type="region of interest" description="Disordered" evidence="3">
    <location>
        <begin position="587"/>
        <end position="606"/>
    </location>
</feature>
<feature type="region of interest" description="Disordered" evidence="3">
    <location>
        <begin position="880"/>
        <end position="902"/>
    </location>
</feature>
<dbReference type="GO" id="GO:0005886">
    <property type="term" value="C:plasma membrane"/>
    <property type="evidence" value="ECO:0007669"/>
    <property type="project" value="TreeGrafter"/>
</dbReference>
<evidence type="ECO:0000313" key="7">
    <source>
        <dbReference type="RefSeq" id="XP_021557304.1"/>
    </source>
</evidence>
<organism evidence="6 7">
    <name type="scientific">Neomonachus schauinslandi</name>
    <name type="common">Hawaiian monk seal</name>
    <name type="synonym">Monachus schauinslandi</name>
    <dbReference type="NCBI Taxonomy" id="29088"/>
    <lineage>
        <taxon>Eukaryota</taxon>
        <taxon>Metazoa</taxon>
        <taxon>Chordata</taxon>
        <taxon>Craniata</taxon>
        <taxon>Vertebrata</taxon>
        <taxon>Euteleostomi</taxon>
        <taxon>Mammalia</taxon>
        <taxon>Eutheria</taxon>
        <taxon>Laurasiatheria</taxon>
        <taxon>Carnivora</taxon>
        <taxon>Caniformia</taxon>
        <taxon>Pinnipedia</taxon>
        <taxon>Phocidae</taxon>
        <taxon>Monachinae</taxon>
        <taxon>Monachini</taxon>
        <taxon>Neomonachus</taxon>
    </lineage>
</organism>
<evidence type="ECO:0000256" key="1">
    <source>
        <dbReference type="ARBA" id="ARBA00022614"/>
    </source>
</evidence>
<evidence type="ECO:0000256" key="3">
    <source>
        <dbReference type="SAM" id="MobiDB-lite"/>
    </source>
</evidence>
<dbReference type="RefSeq" id="XP_021557304.1">
    <property type="nucleotide sequence ID" value="XM_021701629.1"/>
</dbReference>
<dbReference type="SMART" id="SM00369">
    <property type="entry name" value="LRR_TYP"/>
    <property type="match status" value="5"/>
</dbReference>
<dbReference type="InterPro" id="IPR032675">
    <property type="entry name" value="LRR_dom_sf"/>
</dbReference>
<keyword evidence="4" id="KW-0472">Membrane</keyword>
<dbReference type="CTD" id="339977"/>
<dbReference type="Pfam" id="PF13855">
    <property type="entry name" value="LRR_8"/>
    <property type="match status" value="1"/>
</dbReference>
<dbReference type="InterPro" id="IPR050541">
    <property type="entry name" value="LRR_TM_domain-containing"/>
</dbReference>
<evidence type="ECO:0000256" key="2">
    <source>
        <dbReference type="ARBA" id="ARBA00022737"/>
    </source>
</evidence>
<keyword evidence="2" id="KW-0677">Repeat</keyword>
<reference evidence="7" key="1">
    <citation type="submission" date="2025-08" db="UniProtKB">
        <authorList>
            <consortium name="RefSeq"/>
        </authorList>
    </citation>
    <scope>IDENTIFICATION</scope>
    <source>
        <tissue evidence="7">Blood</tissue>
    </source>
</reference>
<accession>A0A2Y9I4Z5</accession>
<evidence type="ECO:0000256" key="5">
    <source>
        <dbReference type="SAM" id="SignalP"/>
    </source>
</evidence>
<keyword evidence="1" id="KW-0433">Leucine-rich repeat</keyword>
<evidence type="ECO:0000256" key="4">
    <source>
        <dbReference type="SAM" id="Phobius"/>
    </source>
</evidence>
<dbReference type="PANTHER" id="PTHR24369:SF213">
    <property type="entry name" value="INSULIN LIKE GROWTH FACTOR BINDING PROTEIN ACID LABILE SUBUNIT"/>
    <property type="match status" value="1"/>
</dbReference>
<dbReference type="STRING" id="29088.A0A2Y9I4Z5"/>
<feature type="compositionally biased region" description="Basic and acidic residues" evidence="3">
    <location>
        <begin position="686"/>
        <end position="706"/>
    </location>
</feature>
<feature type="region of interest" description="Disordered" evidence="3">
    <location>
        <begin position="445"/>
        <end position="492"/>
    </location>
</feature>
<keyword evidence="4" id="KW-0812">Transmembrane</keyword>
<dbReference type="InParanoid" id="A0A2Y9I4Z5"/>
<dbReference type="InterPro" id="IPR001611">
    <property type="entry name" value="Leu-rich_rpt"/>
</dbReference>
<feature type="transmembrane region" description="Helical" evidence="4">
    <location>
        <begin position="375"/>
        <end position="397"/>
    </location>
</feature>
<dbReference type="AlphaFoldDB" id="A0A2Y9I4Z5"/>
<evidence type="ECO:0000313" key="6">
    <source>
        <dbReference type="Proteomes" id="UP000248481"/>
    </source>
</evidence>
<proteinExistence type="predicted"/>
<feature type="signal peptide" evidence="5">
    <location>
        <begin position="1"/>
        <end position="22"/>
    </location>
</feature>
<dbReference type="SUPFAM" id="SSF52058">
    <property type="entry name" value="L domain-like"/>
    <property type="match status" value="1"/>
</dbReference>
<sequence length="1020" mass="112587">MKNLHFRVLTMLIGLYCTGTMTNPSRKSSLLFSSECQWNGYLLTNCSFTGKHDIHVDRPQPAATVDTRASFLRALLRSHMRKEDWNTKHLDLSNNRIPNITLSPLAHFHALEVLNLSNSSLRSIALDLRNAKSSWGKRHRSSWRHGLPFLKLLILQRNKLADIPKGLWKLKSLQSLDLSFNGIAQIGLSDLRHCLRLENLYLKSNKIFRIHPEAFKDLKKLQVVDLSNNVLTTILPMMVIALELPHLEVDLADNQWECDYSVAAFQKVLSESWRKTWNVICSKSVGNEEADQWTLQSGISRETHLPHGPAKPVKSLPPGQSKRPQAGWFERPGTVRRKGPTGAPASERLRRLPRGARSPRDVPTAGRQGDTSQDLALAVCLAVFITFFVAFCLGAFARPFIDRLWHQRCARKRPSSDNNGDNADNAYSNKGFCDDTEAAGNAQHLRTDRPLQEPASPRAAVIPDRPLGEGGREPGRWQSRGPCGDSRGPGGGKEYILLSDSAAHSILQGQPNAGHNQRIPAGQDHIHRKDALGEVNYATLAQEGSPSVHSAGAPVRAGRLQTVSGSIHSDLGELNAPLSGEMAASLSQMQTRTKAQGAGENERLPSEFSKEMQVGTYLNLQDTQQQRLQGASAEEGLPASHGAVPLSDMEPGQKHAPPDPQYPLDSSYDSDSDEGSLFTLSSTSSEDARNVTEEEAHGEKSHRASEPPEDENSGVRKDNVTSSEDPEDNIPCQKILEKCENQEDYFENPLISGPDSGLCETHLEGASNTDTFEGPLTVPGSLGSNSPSGDETPGMVICDYAAALRSEAVEWHYSLRDLEFLNVDVVPQTPPWSAEVPSDPDQSDCRERDSDIYKYEPCLQEMNTAQNDVPLKITAGENLGASQQNSEGGNMNPHLTDTDTNEGLACTLEDSDSRKVRSRTQLLQSCSDEPALQCERGEGGYAESRSRSQVPLLQELPSETSLPGMQEPFNGRDWGKYSEENLLQLENTQMQTQGHLLGAGLLYEDLLYYDVELENQREFK</sequence>
<dbReference type="Proteomes" id="UP000248481">
    <property type="component" value="Chromosome 2"/>
</dbReference>
<keyword evidence="4" id="KW-1133">Transmembrane helix</keyword>
<dbReference type="Gene3D" id="3.80.10.10">
    <property type="entry name" value="Ribonuclease Inhibitor"/>
    <property type="match status" value="1"/>
</dbReference>